<sequence length="127" mass="13612">MNIFAAAGGATAAVNPSIQATLKQSTGSTPGPGFRPIPTYAEIPVMIEVQALSSQDLQQVENISQQADMRIVYVVGEVRGIARGPQTGGDMFNFYGSDWLVTQQLEEWGAGEWSKLVVTRQTPSPSI</sequence>
<evidence type="ECO:0000313" key="1">
    <source>
        <dbReference type="EMBL" id="NVN09712.1"/>
    </source>
</evidence>
<accession>A0A7Y7M484</accession>
<dbReference type="RefSeq" id="WP_176638512.1">
    <property type="nucleotide sequence ID" value="NZ_JABXXP010000003.1"/>
</dbReference>
<dbReference type="AlphaFoldDB" id="A0A7Y7M484"/>
<evidence type="ECO:0000313" key="2">
    <source>
        <dbReference type="Proteomes" id="UP000534870"/>
    </source>
</evidence>
<protein>
    <submittedName>
        <fullName evidence="1">Uncharacterized protein</fullName>
    </submittedName>
</protein>
<comment type="caution">
    <text evidence="1">The sequence shown here is derived from an EMBL/GenBank/DDBJ whole genome shotgun (WGS) entry which is preliminary data.</text>
</comment>
<reference evidence="1 2" key="1">
    <citation type="submission" date="2020-06" db="EMBL/GenBank/DDBJ databases">
        <title>Description of novel acetic acid bacteria.</title>
        <authorList>
            <person name="Sombolestani A."/>
        </authorList>
    </citation>
    <scope>NUCLEOTIDE SEQUENCE [LARGE SCALE GENOMIC DNA]</scope>
    <source>
        <strain evidence="1 2">LMG 31431</strain>
    </source>
</reference>
<name>A0A7Y7M484_9PROT</name>
<dbReference type="EMBL" id="JABXXP010000003">
    <property type="protein sequence ID" value="NVN09712.1"/>
    <property type="molecule type" value="Genomic_DNA"/>
</dbReference>
<dbReference type="Proteomes" id="UP000534870">
    <property type="component" value="Unassembled WGS sequence"/>
</dbReference>
<proteinExistence type="predicted"/>
<organism evidence="1 2">
    <name type="scientific">Nguyenibacter vanlangensis</name>
    <dbReference type="NCBI Taxonomy" id="1216886"/>
    <lineage>
        <taxon>Bacteria</taxon>
        <taxon>Pseudomonadati</taxon>
        <taxon>Pseudomonadota</taxon>
        <taxon>Alphaproteobacteria</taxon>
        <taxon>Acetobacterales</taxon>
        <taxon>Acetobacteraceae</taxon>
        <taxon>Nguyenibacter</taxon>
    </lineage>
</organism>
<gene>
    <name evidence="1" type="ORF">HUK84_00860</name>
</gene>